<feature type="compositionally biased region" description="Basic and acidic residues" evidence="8">
    <location>
        <begin position="92"/>
        <end position="103"/>
    </location>
</feature>
<dbReference type="Gene3D" id="1.10.274.30">
    <property type="entry name" value="MRG domain"/>
    <property type="match status" value="1"/>
</dbReference>
<dbReference type="InterPro" id="IPR038217">
    <property type="entry name" value="MRG_C_sf"/>
</dbReference>
<keyword evidence="4" id="KW-0156">Chromatin regulator</keyword>
<dbReference type="SUPFAM" id="SSF54160">
    <property type="entry name" value="Chromo domain-like"/>
    <property type="match status" value="1"/>
</dbReference>
<reference evidence="12" key="1">
    <citation type="journal article" date="2018" name="Nat. Microbiol.">
        <title>Leveraging single-cell genomics to expand the fungal tree of life.</title>
        <authorList>
            <person name="Ahrendt S.R."/>
            <person name="Quandt C.A."/>
            <person name="Ciobanu D."/>
            <person name="Clum A."/>
            <person name="Salamov A."/>
            <person name="Andreopoulos B."/>
            <person name="Cheng J.F."/>
            <person name="Woyke T."/>
            <person name="Pelin A."/>
            <person name="Henrissat B."/>
            <person name="Reynolds N.K."/>
            <person name="Benny G.L."/>
            <person name="Smith M.E."/>
            <person name="James T.Y."/>
            <person name="Grigoriev I.V."/>
        </authorList>
    </citation>
    <scope>NUCLEOTIDE SEQUENCE [LARGE SCALE GENOMIC DNA]</scope>
    <source>
        <strain evidence="12">RSA 468</strain>
    </source>
</reference>
<gene>
    <name evidence="11" type="ORF">BJ085DRAFT_15833</name>
</gene>
<evidence type="ECO:0000259" key="10">
    <source>
        <dbReference type="Pfam" id="PF22732"/>
    </source>
</evidence>
<keyword evidence="7" id="KW-0539">Nucleus</keyword>
<evidence type="ECO:0000256" key="6">
    <source>
        <dbReference type="ARBA" id="ARBA00023163"/>
    </source>
</evidence>
<keyword evidence="6" id="KW-0804">Transcription</keyword>
<dbReference type="PIRSF" id="PIRSF038133">
    <property type="entry name" value="HAT_Nua4_EAF3/MRG15"/>
    <property type="match status" value="1"/>
</dbReference>
<proteinExistence type="inferred from homology"/>
<dbReference type="InterPro" id="IPR053820">
    <property type="entry name" value="MSL3_chromo-like"/>
</dbReference>
<dbReference type="InterPro" id="IPR008676">
    <property type="entry name" value="MRG"/>
</dbReference>
<keyword evidence="5" id="KW-0805">Transcription regulation</keyword>
<feature type="non-terminal residue" evidence="11">
    <location>
        <position position="1"/>
    </location>
</feature>
<keyword evidence="12" id="KW-1185">Reference proteome</keyword>
<evidence type="ECO:0000256" key="3">
    <source>
        <dbReference type="ARBA" id="ARBA00018505"/>
    </source>
</evidence>
<dbReference type="Proteomes" id="UP000268162">
    <property type="component" value="Unassembled WGS sequence"/>
</dbReference>
<sequence length="281" mass="32568">ILKADFWTGKEPDEDEEGPHYLIHYKGWKQTWDEWVPETRVLKYDAENLDKQRQLKDMHSTKKKSTAVATGPSTTNASPNNSHERGGRKRPRDPSVEKEEEYVRRPEIRIPIPNPLKALLVDDWEHITKDHQIVPLPRKPTVNEILALYQQSKSESASKKKNGHDRHNEDILEEILEGLKLYFNRALGNILLYRFERLQFSEVIKKHPDTPVCDIYGAEHLLRLFVQLPSLIAHTNMDAEAIALLKEHLADILKFLQKNTDEFFTADYDNASPAYIAESRA</sequence>
<dbReference type="Pfam" id="PF05712">
    <property type="entry name" value="MRG"/>
    <property type="match status" value="1"/>
</dbReference>
<evidence type="ECO:0000259" key="9">
    <source>
        <dbReference type="Pfam" id="PF05712"/>
    </source>
</evidence>
<dbReference type="Pfam" id="PF22732">
    <property type="entry name" value="MSL3_chromo-like"/>
    <property type="match status" value="1"/>
</dbReference>
<protein>
    <recommendedName>
        <fullName evidence="3">Chromatin modification-related protein EAF3</fullName>
    </recommendedName>
</protein>
<feature type="domain" description="MRG" evidence="9">
    <location>
        <begin position="89"/>
        <end position="269"/>
    </location>
</feature>
<feature type="domain" description="MSL3 chromodomain-like" evidence="10">
    <location>
        <begin position="14"/>
        <end position="56"/>
    </location>
</feature>
<comment type="similarity">
    <text evidence="2">Belongs to the MRG family.</text>
</comment>
<dbReference type="PANTHER" id="PTHR10880:SF15">
    <property type="entry name" value="MSL COMPLEX SUBUNIT 3"/>
    <property type="match status" value="1"/>
</dbReference>
<dbReference type="GO" id="GO:0006325">
    <property type="term" value="P:chromatin organization"/>
    <property type="evidence" value="ECO:0007669"/>
    <property type="project" value="UniProtKB-KW"/>
</dbReference>
<evidence type="ECO:0000256" key="5">
    <source>
        <dbReference type="ARBA" id="ARBA00023015"/>
    </source>
</evidence>
<evidence type="ECO:0000256" key="7">
    <source>
        <dbReference type="ARBA" id="ARBA00023242"/>
    </source>
</evidence>
<dbReference type="EMBL" id="ML002467">
    <property type="protein sequence ID" value="RKP37632.1"/>
    <property type="molecule type" value="Genomic_DNA"/>
</dbReference>
<evidence type="ECO:0000256" key="8">
    <source>
        <dbReference type="SAM" id="MobiDB-lite"/>
    </source>
</evidence>
<evidence type="ECO:0000256" key="1">
    <source>
        <dbReference type="ARBA" id="ARBA00004123"/>
    </source>
</evidence>
<dbReference type="PANTHER" id="PTHR10880">
    <property type="entry name" value="MORTALITY FACTOR 4-LIKE PROTEIN"/>
    <property type="match status" value="1"/>
</dbReference>
<dbReference type="GO" id="GO:0035267">
    <property type="term" value="C:NuA4 histone acetyltransferase complex"/>
    <property type="evidence" value="ECO:0007669"/>
    <property type="project" value="TreeGrafter"/>
</dbReference>
<dbReference type="GO" id="GO:0006355">
    <property type="term" value="P:regulation of DNA-templated transcription"/>
    <property type="evidence" value="ECO:0007669"/>
    <property type="project" value="InterPro"/>
</dbReference>
<evidence type="ECO:0000313" key="11">
    <source>
        <dbReference type="EMBL" id="RKP37632.1"/>
    </source>
</evidence>
<dbReference type="PROSITE" id="PS51640">
    <property type="entry name" value="MRG"/>
    <property type="match status" value="1"/>
</dbReference>
<evidence type="ECO:0000256" key="4">
    <source>
        <dbReference type="ARBA" id="ARBA00022853"/>
    </source>
</evidence>
<accession>A0A4P9ZXJ7</accession>
<evidence type="ECO:0000256" key="2">
    <source>
        <dbReference type="ARBA" id="ARBA00009093"/>
    </source>
</evidence>
<feature type="compositionally biased region" description="Polar residues" evidence="8">
    <location>
        <begin position="67"/>
        <end position="81"/>
    </location>
</feature>
<organism evidence="11 12">
    <name type="scientific">Dimargaris cristalligena</name>
    <dbReference type="NCBI Taxonomy" id="215637"/>
    <lineage>
        <taxon>Eukaryota</taxon>
        <taxon>Fungi</taxon>
        <taxon>Fungi incertae sedis</taxon>
        <taxon>Zoopagomycota</taxon>
        <taxon>Kickxellomycotina</taxon>
        <taxon>Dimargaritomycetes</taxon>
        <taxon>Dimargaritales</taxon>
        <taxon>Dimargaritaceae</taxon>
        <taxon>Dimargaris</taxon>
    </lineage>
</organism>
<dbReference type="InterPro" id="IPR016197">
    <property type="entry name" value="Chromo-like_dom_sf"/>
</dbReference>
<comment type="subcellular location">
    <subcellularLocation>
        <location evidence="1">Nucleus</location>
    </subcellularLocation>
</comment>
<dbReference type="GO" id="GO:0032221">
    <property type="term" value="C:Rpd3S complex"/>
    <property type="evidence" value="ECO:0007669"/>
    <property type="project" value="TreeGrafter"/>
</dbReference>
<dbReference type="AlphaFoldDB" id="A0A4P9ZXJ7"/>
<feature type="region of interest" description="Disordered" evidence="8">
    <location>
        <begin position="53"/>
        <end position="103"/>
    </location>
</feature>
<evidence type="ECO:0000313" key="12">
    <source>
        <dbReference type="Proteomes" id="UP000268162"/>
    </source>
</evidence>
<dbReference type="STRING" id="215637.A0A4P9ZXJ7"/>
<name>A0A4P9ZXJ7_9FUNG</name>
<dbReference type="Gene3D" id="2.30.30.140">
    <property type="match status" value="1"/>
</dbReference>
<dbReference type="InterPro" id="IPR026541">
    <property type="entry name" value="MRG_dom"/>
</dbReference>